<dbReference type="EMBL" id="LAIR01000002">
    <property type="protein sequence ID" value="KNX38119.1"/>
    <property type="molecule type" value="Genomic_DNA"/>
</dbReference>
<evidence type="ECO:0000313" key="1">
    <source>
        <dbReference type="EMBL" id="KNX38119.1"/>
    </source>
</evidence>
<dbReference type="OrthoDB" id="5124675at2"/>
<reference evidence="2" key="1">
    <citation type="submission" date="2015-03" db="EMBL/GenBank/DDBJ databases">
        <title>Luteipulveratus halotolerans sp. nov., a novel actinobacterium (Dermacoccaceae) from Sarawak, Malaysia.</title>
        <authorList>
            <person name="Juboi H."/>
            <person name="Basik A."/>
            <person name="Shamsul S.S."/>
            <person name="Arnold P."/>
            <person name="Schmitt E.K."/>
            <person name="Sanglier J.-J."/>
            <person name="Yeo T."/>
        </authorList>
    </citation>
    <scope>NUCLEOTIDE SEQUENCE [LARGE SCALE GENOMIC DNA]</scope>
    <source>
        <strain evidence="2">C296001</strain>
    </source>
</reference>
<dbReference type="Proteomes" id="UP000037397">
    <property type="component" value="Unassembled WGS sequence"/>
</dbReference>
<protein>
    <submittedName>
        <fullName evidence="1">Uncharacterized protein</fullName>
    </submittedName>
</protein>
<evidence type="ECO:0000313" key="2">
    <source>
        <dbReference type="Proteomes" id="UP000037397"/>
    </source>
</evidence>
<keyword evidence="2" id="KW-1185">Reference proteome</keyword>
<proteinExistence type="predicted"/>
<dbReference type="AlphaFoldDB" id="A0A0L6CK56"/>
<accession>A0A0L6CK56</accession>
<comment type="caution">
    <text evidence="1">The sequence shown here is derived from an EMBL/GenBank/DDBJ whole genome shotgun (WGS) entry which is preliminary data.</text>
</comment>
<organism evidence="1 2">
    <name type="scientific">Luteipulveratus halotolerans</name>
    <dbReference type="NCBI Taxonomy" id="1631356"/>
    <lineage>
        <taxon>Bacteria</taxon>
        <taxon>Bacillati</taxon>
        <taxon>Actinomycetota</taxon>
        <taxon>Actinomycetes</taxon>
        <taxon>Micrococcales</taxon>
        <taxon>Dermacoccaceae</taxon>
        <taxon>Luteipulveratus</taxon>
    </lineage>
</organism>
<dbReference type="RefSeq" id="WP_050670538.1">
    <property type="nucleotide sequence ID" value="NZ_LAIR01000002.1"/>
</dbReference>
<gene>
    <name evidence="1" type="ORF">VV01_14750</name>
</gene>
<name>A0A0L6CK56_9MICO</name>
<dbReference type="STRING" id="1631356.VV01_14750"/>
<sequence>MRVAYVSRIYVDRERADAPSRYLRLALHDTATDLQAHADRYTRRRDETSKPWDDVLGCWHPAVRRERHVAGEWVDVTGGFAGTMRLALDRVTPEIIAHESTHAALTLWRLDVADRVDLGDDCDDAEERFALLLGGITGSVTEIVAAVSVP</sequence>